<organism evidence="1 2">
    <name type="scientific">Fusibacter bizertensis</name>
    <dbReference type="NCBI Taxonomy" id="1488331"/>
    <lineage>
        <taxon>Bacteria</taxon>
        <taxon>Bacillati</taxon>
        <taxon>Bacillota</taxon>
        <taxon>Clostridia</taxon>
        <taxon>Eubacteriales</taxon>
        <taxon>Eubacteriales Family XII. Incertae Sedis</taxon>
        <taxon>Fusibacter</taxon>
    </lineage>
</organism>
<reference evidence="1 2" key="1">
    <citation type="submission" date="2023-04" db="EMBL/GenBank/DDBJ databases">
        <title>Fusibacter bizertensis strain WBS, isolated from littoral bottom sediments of the Arctic seas - biochemical and genomic analysis.</title>
        <authorList>
            <person name="Brioukhanov A.L."/>
        </authorList>
    </citation>
    <scope>NUCLEOTIDE SEQUENCE [LARGE SCALE GENOMIC DNA]</scope>
    <source>
        <strain evidence="1 2">WBS</strain>
    </source>
</reference>
<comment type="caution">
    <text evidence="1">The sequence shown here is derived from an EMBL/GenBank/DDBJ whole genome shotgun (WGS) entry which is preliminary data.</text>
</comment>
<dbReference type="Proteomes" id="UP001158045">
    <property type="component" value="Unassembled WGS sequence"/>
</dbReference>
<dbReference type="EMBL" id="JARYZI010000001">
    <property type="protein sequence ID" value="MDH8676883.1"/>
    <property type="molecule type" value="Genomic_DNA"/>
</dbReference>
<sequence length="186" mass="21842">MEEKLFFTDRLEFRKWLVKYHGISKGIWIVFNKTETQKRINAAEALEEALCFGWIDGQILSIDEDEYQKKFTPRRNGSHWSDKNKKLAASLIEDGRMTTFGVTAIEEAKRSGQWDLVKDDKITDEQVNDFIDVLKGSELALANFLKMSPSIRRTYTAFYLDAKKEETRIRRLNKIIERLNENKKPM</sequence>
<dbReference type="RefSeq" id="WP_281092684.1">
    <property type="nucleotide sequence ID" value="NZ_JARYZI010000001.1"/>
</dbReference>
<evidence type="ECO:0000313" key="2">
    <source>
        <dbReference type="Proteomes" id="UP001158045"/>
    </source>
</evidence>
<evidence type="ECO:0000313" key="1">
    <source>
        <dbReference type="EMBL" id="MDH8676883.1"/>
    </source>
</evidence>
<accession>A0ABT6N8Z7</accession>
<name>A0ABT6N8Z7_9FIRM</name>
<protein>
    <submittedName>
        <fullName evidence="1">YdeI/OmpD-associated family protein</fullName>
    </submittedName>
</protein>
<proteinExistence type="predicted"/>
<keyword evidence="2" id="KW-1185">Reference proteome</keyword>
<dbReference type="Pfam" id="PF13376">
    <property type="entry name" value="OmdA"/>
    <property type="match status" value="1"/>
</dbReference>
<gene>
    <name evidence="1" type="ORF">QE109_01925</name>
</gene>